<feature type="coiled-coil region" evidence="2">
    <location>
        <begin position="9"/>
        <end position="102"/>
    </location>
</feature>
<comment type="caution">
    <text evidence="3">The sequence shown here is derived from an EMBL/GenBank/DDBJ whole genome shotgun (WGS) entry which is preliminary data.</text>
</comment>
<proteinExistence type="predicted"/>
<organism evidence="3 4">
    <name type="scientific">Mycena alexandri</name>
    <dbReference type="NCBI Taxonomy" id="1745969"/>
    <lineage>
        <taxon>Eukaryota</taxon>
        <taxon>Fungi</taxon>
        <taxon>Dikarya</taxon>
        <taxon>Basidiomycota</taxon>
        <taxon>Agaricomycotina</taxon>
        <taxon>Agaricomycetes</taxon>
        <taxon>Agaricomycetidae</taxon>
        <taxon>Agaricales</taxon>
        <taxon>Marasmiineae</taxon>
        <taxon>Mycenaceae</taxon>
        <taxon>Mycena</taxon>
    </lineage>
</organism>
<evidence type="ECO:0000313" key="3">
    <source>
        <dbReference type="EMBL" id="KAJ7023513.1"/>
    </source>
</evidence>
<gene>
    <name evidence="3" type="ORF">C8F04DRAFT_1134154</name>
</gene>
<evidence type="ECO:0000256" key="2">
    <source>
        <dbReference type="SAM" id="Coils"/>
    </source>
</evidence>
<dbReference type="Gene3D" id="1.20.5.340">
    <property type="match status" value="1"/>
</dbReference>
<sequence>MTDRLREKLNQLRTEVGTASMRAEKAEAKVKNLDQTILDNDHAIKSLQVRLRHAEGALEKMEHIVLDSKSAKQEAETGRATIEELTRKIALLESQLDRAEQKVNEMGGGRS</sequence>
<evidence type="ECO:0000256" key="1">
    <source>
        <dbReference type="ARBA" id="ARBA00023054"/>
    </source>
</evidence>
<dbReference type="InterPro" id="IPR000533">
    <property type="entry name" value="Tropomyosin"/>
</dbReference>
<reference evidence="3" key="1">
    <citation type="submission" date="2023-03" db="EMBL/GenBank/DDBJ databases">
        <title>Massive genome expansion in bonnet fungi (Mycena s.s.) driven by repeated elements and novel gene families across ecological guilds.</title>
        <authorList>
            <consortium name="Lawrence Berkeley National Laboratory"/>
            <person name="Harder C.B."/>
            <person name="Miyauchi S."/>
            <person name="Viragh M."/>
            <person name="Kuo A."/>
            <person name="Thoen E."/>
            <person name="Andreopoulos B."/>
            <person name="Lu D."/>
            <person name="Skrede I."/>
            <person name="Drula E."/>
            <person name="Henrissat B."/>
            <person name="Morin E."/>
            <person name="Kohler A."/>
            <person name="Barry K."/>
            <person name="LaButti K."/>
            <person name="Morin E."/>
            <person name="Salamov A."/>
            <person name="Lipzen A."/>
            <person name="Mereny Z."/>
            <person name="Hegedus B."/>
            <person name="Baldrian P."/>
            <person name="Stursova M."/>
            <person name="Weitz H."/>
            <person name="Taylor A."/>
            <person name="Grigoriev I.V."/>
            <person name="Nagy L.G."/>
            <person name="Martin F."/>
            <person name="Kauserud H."/>
        </authorList>
    </citation>
    <scope>NUCLEOTIDE SEQUENCE</scope>
    <source>
        <strain evidence="3">CBHHK200</strain>
    </source>
</reference>
<protein>
    <submittedName>
        <fullName evidence="3">Tropomyosin</fullName>
    </submittedName>
</protein>
<dbReference type="AlphaFoldDB" id="A0AAD6WQN0"/>
<name>A0AAD6WQN0_9AGAR</name>
<accession>A0AAD6WQN0</accession>
<dbReference type="EMBL" id="JARJCM010000187">
    <property type="protein sequence ID" value="KAJ7023513.1"/>
    <property type="molecule type" value="Genomic_DNA"/>
</dbReference>
<evidence type="ECO:0000313" key="4">
    <source>
        <dbReference type="Proteomes" id="UP001218188"/>
    </source>
</evidence>
<dbReference type="Proteomes" id="UP001218188">
    <property type="component" value="Unassembled WGS sequence"/>
</dbReference>
<dbReference type="SUPFAM" id="SSF57997">
    <property type="entry name" value="Tropomyosin"/>
    <property type="match status" value="1"/>
</dbReference>
<keyword evidence="4" id="KW-1185">Reference proteome</keyword>
<dbReference type="Pfam" id="PF00261">
    <property type="entry name" value="Tropomyosin"/>
    <property type="match status" value="1"/>
</dbReference>
<keyword evidence="1 2" id="KW-0175">Coiled coil</keyword>